<feature type="domain" description="Erythromycin biosynthesis protein CIII-like C-terminal" evidence="10">
    <location>
        <begin position="959"/>
        <end position="1029"/>
    </location>
</feature>
<dbReference type="EC" id="2.4.1.173" evidence="2"/>
<dbReference type="InterPro" id="IPR002213">
    <property type="entry name" value="UDP_glucos_trans"/>
</dbReference>
<dbReference type="FunFam" id="3.40.50.2000:FF:000009">
    <property type="entry name" value="Sterol 3-beta-glucosyltransferase UGT80A2"/>
    <property type="match status" value="1"/>
</dbReference>
<comment type="catalytic activity">
    <reaction evidence="6">
        <text>ergosterol + UDP-alpha-D-glucose = ergosteryl 3-beta-D-glucoside + UDP + H(+)</text>
        <dbReference type="Rhea" id="RHEA:61836"/>
        <dbReference type="ChEBI" id="CHEBI:15378"/>
        <dbReference type="ChEBI" id="CHEBI:16933"/>
        <dbReference type="ChEBI" id="CHEBI:52973"/>
        <dbReference type="ChEBI" id="CHEBI:58223"/>
        <dbReference type="ChEBI" id="CHEBI:58885"/>
    </reaction>
    <physiologicalReaction direction="left-to-right" evidence="6">
        <dbReference type="Rhea" id="RHEA:61837"/>
    </physiologicalReaction>
</comment>
<evidence type="ECO:0000313" key="12">
    <source>
        <dbReference type="Proteomes" id="UP000717328"/>
    </source>
</evidence>
<comment type="similarity">
    <text evidence="1">Belongs to the glycosyltransferase 28 family.</text>
</comment>
<evidence type="ECO:0000256" key="2">
    <source>
        <dbReference type="ARBA" id="ARBA00012650"/>
    </source>
</evidence>
<evidence type="ECO:0000256" key="4">
    <source>
        <dbReference type="ARBA" id="ARBA00022679"/>
    </source>
</evidence>
<dbReference type="PANTHER" id="PTHR48050">
    <property type="entry name" value="STEROL 3-BETA-GLUCOSYLTRANSFERASE"/>
    <property type="match status" value="1"/>
</dbReference>
<name>A0A9P7KMY3_9AGAR</name>
<sequence>MPCFVGKWTKRLAISRHSTSTLSDDIEDLPVSSDPPTISQLYGEATEFQKVLTSTGCIDCRPSEIDGRNGFADLVGSDLDPSERALINRISKLSAAQWPLMQESDTSSEGGKSLDSDTTGELDNPGPVIHRVQTKEEEPWQLEPSKIIDLLVEEFGQLAAEDEEEKLVMESDGCLIHDVFIIGVIHVTTHRIAFHASLFENQLDLPLTQRIIKTGPATLHRRGWRTNRRVWLELSHDMLCAYASSNDEGRIRPLCTILCEHNFSVPANSRLIENPTVRFINRVPPLDKKHPRQLRIELGIKEQKVVDVIDFDTEESVRDWRREINGTFLSLFYDISLMFLGALFLYRHRRRESFDSEEKTGIRLNIPLNRVDELRFGSYPEFPFIASMAVESPTPISSDESSDEDPTVERETIRLGTIQANHAWSNLDSYIAVARERQKGRPIDDFPVFIDFGPLTFHESQDFTNNRPFLEELAIRGALSLNHEESHVWSYLALSQHLVCFWSKSLAPSDVKFRIPIINLLTVKPFYVPLWRLYGISLEIKGKSPIKVVFRNSKERDEAKDRISTVLQATQSPTSVLTPLTYSSPEPMTPVTPATPQKVSTSPRSLRSPRRSATGLLAPLSRSLAAAVAVGIPTSMQLKMPKAINLPREMLGRIPPMHFVCLTIGSRGDVQPYIALGLGLKKEGHRVTIATHEEYREWVEGFGIGHRTTGGDPGALMKLSVENKMFSPEFFRESLTNFRPWLDQLLLDSWEACKDADVLLESPSAMAGVHIAEALNIPYFRTFTMPWTKTSEFPHAFLSPPVESPTFNSASYVLFSNVMWKATSGQINKWRRTTLKLPNTDMGHLAQSKIITIYNFSQAVVPKPLDWGDTTIISGYWFLDNPDHNWIPPQDLLDWMDKAHKDGKPIVYIGFGSITVPNPNRVTSRIVNAVLKSDVRAIVCKGWSSRMSKPGDDKDPEVEIPPECYMIDKIPHDWLFPRIDAALHHGGAGTTGASLRAGIPTLIKPWFGDQFFWAARVQRLGAGLKIASMRVSDLSHALTKATTSP</sequence>
<gene>
    <name evidence="11" type="ORF">H0H81_005516</name>
</gene>
<feature type="compositionally biased region" description="Polar residues" evidence="8">
    <location>
        <begin position="103"/>
        <end position="121"/>
    </location>
</feature>
<dbReference type="GO" id="GO:0016125">
    <property type="term" value="P:sterol metabolic process"/>
    <property type="evidence" value="ECO:0007669"/>
    <property type="project" value="TreeGrafter"/>
</dbReference>
<dbReference type="OrthoDB" id="10261837at2759"/>
<reference evidence="11" key="1">
    <citation type="submission" date="2021-02" db="EMBL/GenBank/DDBJ databases">
        <authorList>
            <person name="Nieuwenhuis M."/>
            <person name="Van De Peppel L.J.J."/>
        </authorList>
    </citation>
    <scope>NUCLEOTIDE SEQUENCE</scope>
    <source>
        <strain evidence="11">D49</strain>
    </source>
</reference>
<keyword evidence="3" id="KW-0328">Glycosyltransferase</keyword>
<dbReference type="EMBL" id="JABCKI010000014">
    <property type="protein sequence ID" value="KAG5654270.1"/>
    <property type="molecule type" value="Genomic_DNA"/>
</dbReference>
<accession>A0A9P7KMY3</accession>
<feature type="region of interest" description="Disordered" evidence="8">
    <location>
        <begin position="98"/>
        <end position="126"/>
    </location>
</feature>
<keyword evidence="4" id="KW-0808">Transferase</keyword>
<evidence type="ECO:0000256" key="8">
    <source>
        <dbReference type="SAM" id="MobiDB-lite"/>
    </source>
</evidence>
<dbReference type="Proteomes" id="UP000717328">
    <property type="component" value="Unassembled WGS sequence"/>
</dbReference>
<comment type="caution">
    <text evidence="11">The sequence shown here is derived from an EMBL/GenBank/DDBJ whole genome shotgun (WGS) entry which is preliminary data.</text>
</comment>
<reference evidence="11" key="2">
    <citation type="submission" date="2021-10" db="EMBL/GenBank/DDBJ databases">
        <title>Phylogenomics reveals ancestral predisposition of the termite-cultivated fungus Termitomyces towards a domesticated lifestyle.</title>
        <authorList>
            <person name="Auxier B."/>
            <person name="Grum-Grzhimaylo A."/>
            <person name="Cardenas M.E."/>
            <person name="Lodge J.D."/>
            <person name="Laessoe T."/>
            <person name="Pedersen O."/>
            <person name="Smith M.E."/>
            <person name="Kuyper T.W."/>
            <person name="Franco-Molano E.A."/>
            <person name="Baroni T.J."/>
            <person name="Aanen D.K."/>
        </authorList>
    </citation>
    <scope>NUCLEOTIDE SEQUENCE</scope>
    <source>
        <strain evidence="11">D49</strain>
    </source>
</reference>
<dbReference type="GO" id="GO:0016906">
    <property type="term" value="F:sterol 3-beta-glucosyltransferase activity"/>
    <property type="evidence" value="ECO:0007669"/>
    <property type="project" value="UniProtKB-EC"/>
</dbReference>
<feature type="region of interest" description="Disordered" evidence="8">
    <location>
        <begin position="578"/>
        <end position="611"/>
    </location>
</feature>
<comment type="catalytic activity">
    <reaction evidence="7">
        <text>a sterol + UDP-alpha-D-glucose = a sterol 3-beta-D-glucoside + UDP + H(+)</text>
        <dbReference type="Rhea" id="RHEA:22724"/>
        <dbReference type="ChEBI" id="CHEBI:15378"/>
        <dbReference type="ChEBI" id="CHEBI:15889"/>
        <dbReference type="ChEBI" id="CHEBI:37424"/>
        <dbReference type="ChEBI" id="CHEBI:58223"/>
        <dbReference type="ChEBI" id="CHEBI:58885"/>
        <dbReference type="EC" id="2.4.1.173"/>
    </reaction>
    <physiologicalReaction direction="left-to-right" evidence="7">
        <dbReference type="Rhea" id="RHEA:22725"/>
    </physiologicalReaction>
</comment>
<dbReference type="InterPro" id="IPR050426">
    <property type="entry name" value="Glycosyltransferase_28"/>
</dbReference>
<dbReference type="InterPro" id="IPR004276">
    <property type="entry name" value="GlycoTrans_28_N"/>
</dbReference>
<evidence type="ECO:0000256" key="3">
    <source>
        <dbReference type="ARBA" id="ARBA00022676"/>
    </source>
</evidence>
<evidence type="ECO:0000256" key="5">
    <source>
        <dbReference type="ARBA" id="ARBA00029843"/>
    </source>
</evidence>
<dbReference type="GO" id="GO:0005975">
    <property type="term" value="P:carbohydrate metabolic process"/>
    <property type="evidence" value="ECO:0007669"/>
    <property type="project" value="InterPro"/>
</dbReference>
<evidence type="ECO:0000256" key="7">
    <source>
        <dbReference type="ARBA" id="ARBA00049453"/>
    </source>
</evidence>
<evidence type="ECO:0000256" key="6">
    <source>
        <dbReference type="ARBA" id="ARBA00047886"/>
    </source>
</evidence>
<dbReference type="Gene3D" id="3.40.50.2000">
    <property type="entry name" value="Glycogen Phosphorylase B"/>
    <property type="match status" value="2"/>
</dbReference>
<dbReference type="Pfam" id="PF06722">
    <property type="entry name" value="EryCIII-like_C"/>
    <property type="match status" value="1"/>
</dbReference>
<dbReference type="PANTHER" id="PTHR48050:SF26">
    <property type="entry name" value="STEROL 3-BETA-GLUCOSYLTRANSFERASE"/>
    <property type="match status" value="1"/>
</dbReference>
<dbReference type="AlphaFoldDB" id="A0A9P7KMY3"/>
<evidence type="ECO:0000259" key="9">
    <source>
        <dbReference type="Pfam" id="PF03033"/>
    </source>
</evidence>
<evidence type="ECO:0000259" key="10">
    <source>
        <dbReference type="Pfam" id="PF06722"/>
    </source>
</evidence>
<keyword evidence="12" id="KW-1185">Reference proteome</keyword>
<evidence type="ECO:0000256" key="1">
    <source>
        <dbReference type="ARBA" id="ARBA00006962"/>
    </source>
</evidence>
<protein>
    <recommendedName>
        <fullName evidence="2">sterol 3beta-glucosyltransferase</fullName>
        <ecNumber evidence="2">2.4.1.173</ecNumber>
    </recommendedName>
    <alternativeName>
        <fullName evidence="5">Autophagy-related protein 26</fullName>
    </alternativeName>
</protein>
<dbReference type="InterPro" id="IPR010610">
    <property type="entry name" value="EryCIII-like_C"/>
</dbReference>
<evidence type="ECO:0000313" key="11">
    <source>
        <dbReference type="EMBL" id="KAG5654270.1"/>
    </source>
</evidence>
<organism evidence="11 12">
    <name type="scientific">Sphagnurus paluster</name>
    <dbReference type="NCBI Taxonomy" id="117069"/>
    <lineage>
        <taxon>Eukaryota</taxon>
        <taxon>Fungi</taxon>
        <taxon>Dikarya</taxon>
        <taxon>Basidiomycota</taxon>
        <taxon>Agaricomycotina</taxon>
        <taxon>Agaricomycetes</taxon>
        <taxon>Agaricomycetidae</taxon>
        <taxon>Agaricales</taxon>
        <taxon>Tricholomatineae</taxon>
        <taxon>Lyophyllaceae</taxon>
        <taxon>Sphagnurus</taxon>
    </lineage>
</organism>
<feature type="compositionally biased region" description="Polar residues" evidence="8">
    <location>
        <begin position="578"/>
        <end position="601"/>
    </location>
</feature>
<dbReference type="SUPFAM" id="SSF53756">
    <property type="entry name" value="UDP-Glycosyltransferase/glycogen phosphorylase"/>
    <property type="match status" value="1"/>
</dbReference>
<dbReference type="Pfam" id="PF03033">
    <property type="entry name" value="Glyco_transf_28"/>
    <property type="match status" value="1"/>
</dbReference>
<feature type="domain" description="Glycosyltransferase family 28 N-terminal" evidence="9">
    <location>
        <begin position="660"/>
        <end position="793"/>
    </location>
</feature>
<dbReference type="CDD" id="cd03784">
    <property type="entry name" value="GT1_Gtf-like"/>
    <property type="match status" value="1"/>
</dbReference>
<proteinExistence type="inferred from homology"/>
<dbReference type="FunFam" id="3.40.50.2000:FF:000029">
    <property type="entry name" value="Sterol 3-beta-glucosyltransferase"/>
    <property type="match status" value="1"/>
</dbReference>